<dbReference type="AlphaFoldDB" id="A0A2A4IXH4"/>
<sequence>MSGSRKPLPIRKSASCQVYTHITDARHLKSSSSDTSTSTSSSSENYDTTLRRFNRILRSSVARHWSYFKRNRPDLRLRGRSVSDTGLCAIVDSGPEVAYLDIQAVSPRRSLQTFGNESNDIPTLFITSAGGSGSVGAEEASDGSDAERPRRGHHLRVPTPALTQ</sequence>
<name>A0A2A4IXH4_HELVI</name>
<comment type="caution">
    <text evidence="2">The sequence shown here is derived from an EMBL/GenBank/DDBJ whole genome shotgun (WGS) entry which is preliminary data.</text>
</comment>
<gene>
    <name evidence="2" type="ORF">B5V51_11226</name>
</gene>
<evidence type="ECO:0000313" key="2">
    <source>
        <dbReference type="EMBL" id="PCG64108.1"/>
    </source>
</evidence>
<evidence type="ECO:0000256" key="1">
    <source>
        <dbReference type="SAM" id="MobiDB-lite"/>
    </source>
</evidence>
<proteinExistence type="predicted"/>
<protein>
    <submittedName>
        <fullName evidence="2">Uncharacterized protein</fullName>
    </submittedName>
</protein>
<dbReference type="EMBL" id="NWSH01005600">
    <property type="protein sequence ID" value="PCG64108.1"/>
    <property type="molecule type" value="Genomic_DNA"/>
</dbReference>
<accession>A0A2A4IXH4</accession>
<reference evidence="2" key="1">
    <citation type="submission" date="2017-09" db="EMBL/GenBank/DDBJ databases">
        <title>Contemporary evolution of a Lepidopteran species, Heliothis virescens, in response to modern agricultural practices.</title>
        <authorList>
            <person name="Fritz M.L."/>
            <person name="Deyonke A.M."/>
            <person name="Papanicolaou A."/>
            <person name="Micinski S."/>
            <person name="Westbrook J."/>
            <person name="Gould F."/>
        </authorList>
    </citation>
    <scope>NUCLEOTIDE SEQUENCE [LARGE SCALE GENOMIC DNA]</scope>
    <source>
        <strain evidence="2">HvINT-</strain>
        <tissue evidence="2">Whole body</tissue>
    </source>
</reference>
<organism evidence="2">
    <name type="scientific">Heliothis virescens</name>
    <name type="common">Tobacco budworm moth</name>
    <dbReference type="NCBI Taxonomy" id="7102"/>
    <lineage>
        <taxon>Eukaryota</taxon>
        <taxon>Metazoa</taxon>
        <taxon>Ecdysozoa</taxon>
        <taxon>Arthropoda</taxon>
        <taxon>Hexapoda</taxon>
        <taxon>Insecta</taxon>
        <taxon>Pterygota</taxon>
        <taxon>Neoptera</taxon>
        <taxon>Endopterygota</taxon>
        <taxon>Lepidoptera</taxon>
        <taxon>Glossata</taxon>
        <taxon>Ditrysia</taxon>
        <taxon>Noctuoidea</taxon>
        <taxon>Noctuidae</taxon>
        <taxon>Heliothinae</taxon>
        <taxon>Heliothis</taxon>
    </lineage>
</organism>
<feature type="region of interest" description="Disordered" evidence="1">
    <location>
        <begin position="125"/>
        <end position="164"/>
    </location>
</feature>